<dbReference type="Gene3D" id="2.60.40.1120">
    <property type="entry name" value="Carboxypeptidase-like, regulatory domain"/>
    <property type="match status" value="1"/>
</dbReference>
<gene>
    <name evidence="10" type="ORF">SAMEA104719789_00948</name>
</gene>
<dbReference type="OrthoDB" id="9768177at2"/>
<protein>
    <submittedName>
        <fullName evidence="10">Outer membrane cobalamin receptor protein</fullName>
    </submittedName>
</protein>
<dbReference type="InterPro" id="IPR037066">
    <property type="entry name" value="Plug_dom_sf"/>
</dbReference>
<dbReference type="InterPro" id="IPR012910">
    <property type="entry name" value="Plug_dom"/>
</dbReference>
<dbReference type="PROSITE" id="PS52016">
    <property type="entry name" value="TONB_DEPENDENT_REC_3"/>
    <property type="match status" value="1"/>
</dbReference>
<evidence type="ECO:0000256" key="2">
    <source>
        <dbReference type="ARBA" id="ARBA00022448"/>
    </source>
</evidence>
<dbReference type="NCBIfam" id="TIGR04056">
    <property type="entry name" value="OMP_RagA_SusC"/>
    <property type="match status" value="1"/>
</dbReference>
<feature type="signal peptide" evidence="8">
    <location>
        <begin position="1"/>
        <end position="18"/>
    </location>
</feature>
<evidence type="ECO:0000256" key="1">
    <source>
        <dbReference type="ARBA" id="ARBA00004571"/>
    </source>
</evidence>
<dbReference type="SUPFAM" id="SSF49464">
    <property type="entry name" value="Carboxypeptidase regulatory domain-like"/>
    <property type="match status" value="1"/>
</dbReference>
<keyword evidence="2 7" id="KW-0813">Transport</keyword>
<keyword evidence="5 7" id="KW-0472">Membrane</keyword>
<evidence type="ECO:0000313" key="11">
    <source>
        <dbReference type="Proteomes" id="UP000262142"/>
    </source>
</evidence>
<dbReference type="EMBL" id="UNSC01000003">
    <property type="protein sequence ID" value="SZD72499.1"/>
    <property type="molecule type" value="Genomic_DNA"/>
</dbReference>
<evidence type="ECO:0000256" key="3">
    <source>
        <dbReference type="ARBA" id="ARBA00022452"/>
    </source>
</evidence>
<dbReference type="GO" id="GO:0009279">
    <property type="term" value="C:cell outer membrane"/>
    <property type="evidence" value="ECO:0007669"/>
    <property type="project" value="UniProtKB-SubCell"/>
</dbReference>
<dbReference type="NCBIfam" id="TIGR04057">
    <property type="entry name" value="SusC_RagA_signa"/>
    <property type="match status" value="1"/>
</dbReference>
<dbReference type="Gene3D" id="2.40.170.20">
    <property type="entry name" value="TonB-dependent receptor, beta-barrel domain"/>
    <property type="match status" value="1"/>
</dbReference>
<comment type="similarity">
    <text evidence="7">Belongs to the TonB-dependent receptor family.</text>
</comment>
<evidence type="ECO:0000259" key="9">
    <source>
        <dbReference type="Pfam" id="PF07715"/>
    </source>
</evidence>
<keyword evidence="8" id="KW-0732">Signal</keyword>
<dbReference type="RefSeq" id="WP_119059273.1">
    <property type="nucleotide sequence ID" value="NZ_UNSC01000003.1"/>
</dbReference>
<keyword evidence="4 7" id="KW-0812">Transmembrane</keyword>
<reference evidence="10 11" key="1">
    <citation type="submission" date="2018-09" db="EMBL/GenBank/DDBJ databases">
        <authorList>
            <consortium name="Pathogen Informatics"/>
        </authorList>
    </citation>
    <scope>NUCLEOTIDE SEQUENCE [LARGE SCALE GENOMIC DNA]</scope>
    <source>
        <strain evidence="10 11">OH-22767</strain>
    </source>
</reference>
<evidence type="ECO:0000256" key="4">
    <source>
        <dbReference type="ARBA" id="ARBA00022692"/>
    </source>
</evidence>
<dbReference type="Proteomes" id="UP000262142">
    <property type="component" value="Unassembled WGS sequence"/>
</dbReference>
<proteinExistence type="inferred from homology"/>
<evidence type="ECO:0000256" key="6">
    <source>
        <dbReference type="ARBA" id="ARBA00023237"/>
    </source>
</evidence>
<dbReference type="InterPro" id="IPR036942">
    <property type="entry name" value="Beta-barrel_TonB_sf"/>
</dbReference>
<dbReference type="InterPro" id="IPR023997">
    <property type="entry name" value="TonB-dep_OMP_SusC/RagA_CS"/>
</dbReference>
<accession>A0A383TZ84</accession>
<evidence type="ECO:0000256" key="7">
    <source>
        <dbReference type="PROSITE-ProRule" id="PRU01360"/>
    </source>
</evidence>
<dbReference type="Pfam" id="PF13620">
    <property type="entry name" value="CarboxypepD_reg"/>
    <property type="match status" value="1"/>
</dbReference>
<keyword evidence="3 7" id="KW-1134">Transmembrane beta strand</keyword>
<keyword evidence="6 7" id="KW-0998">Cell outer membrane</keyword>
<evidence type="ECO:0000256" key="5">
    <source>
        <dbReference type="ARBA" id="ARBA00023136"/>
    </source>
</evidence>
<evidence type="ECO:0000256" key="8">
    <source>
        <dbReference type="SAM" id="SignalP"/>
    </source>
</evidence>
<dbReference type="InterPro" id="IPR039426">
    <property type="entry name" value="TonB-dep_rcpt-like"/>
</dbReference>
<evidence type="ECO:0000313" key="10">
    <source>
        <dbReference type="EMBL" id="SZD72499.1"/>
    </source>
</evidence>
<feature type="chain" id="PRO_5016590985" evidence="8">
    <location>
        <begin position="19"/>
        <end position="1113"/>
    </location>
</feature>
<dbReference type="SUPFAM" id="SSF56935">
    <property type="entry name" value="Porins"/>
    <property type="match status" value="1"/>
</dbReference>
<dbReference type="Gene3D" id="2.170.130.10">
    <property type="entry name" value="TonB-dependent receptor, plug domain"/>
    <property type="match status" value="1"/>
</dbReference>
<organism evidence="10 11">
    <name type="scientific">Candidatus Ornithobacterium hominis</name>
    <dbReference type="NCBI Taxonomy" id="2497989"/>
    <lineage>
        <taxon>Bacteria</taxon>
        <taxon>Pseudomonadati</taxon>
        <taxon>Bacteroidota</taxon>
        <taxon>Flavobacteriia</taxon>
        <taxon>Flavobacteriales</taxon>
        <taxon>Weeksellaceae</taxon>
        <taxon>Ornithobacterium</taxon>
    </lineage>
</organism>
<dbReference type="InterPro" id="IPR008969">
    <property type="entry name" value="CarboxyPept-like_regulatory"/>
</dbReference>
<sequence length="1113" mass="125622">MKKLSLPLFAIAAVSAFAQERTITGQVMDENGFPIAGASVFIHSSIISKEVAEPNIRNNAVGTITDVDGNYRLNIPKNLSQISISYDGFETETISISPQKNNYNVILTSYFAKGQLNLKDLVVTGYQKIDPNKVTSAVATVQMESIQQKGVAVVDQMLEGQIAGVNLQNSTGRAGELGNIQIRGISTLRGVSDPLWVVDDIPLEGNNTPDLSDKNNLDDLRSYSIAGINPEDIEKITVLKDASATSIYGARAANGVIVVTTKKGKKGKLNINLSSNTFVNFRPDAERINLMNSQQKVDFELELAKRKDLNYRSNNGSIARLLQKEGFLEAYQNGEALPSSIVSQLDVLRSNNLDWWKELYQTSINHQHTASASGGGDLHNFYISLAYYDEQGALKGTDYDRLNITLKNSFKLNEKLSIGINLFGASISQSSYLTDQGSFTNPNNYLRNVNPYQLIYDDNGNYAYDENINYIAKNNADFVKFNIIEERQNTRNQLNSLQLKGNFDLNYEIFKGLNYRSLFGIQLERNGNEKWASEDSYFSRIYRAGTRYFANGKQNYWLPSGGILQNFDTNNFHYLWRNNLEWQKSLGAHDVNLLAGMEIRKENTTFTNTKAFGYNDKTNQPTPIVFRNQTDATNSLYEAYKKIELENAYASFFGTASYTYDRRYTVFGSLRYDGSNLFGVDPKYRYLPIWSVSGAWNIHNERFMEYLKSISTLKLRASYGFQGNIDKTTSPIVIAQHQRAAVLPGASEDVLRVTSPPNAKLRWEKTENIGAGVELGLFHNRINLIIDYYERNSTDLITPSRLPLETGFAQTMVNFGAIKNQGWEFTLNTANIDTKNFHWSSSFNISKNKNIVKKVEFNTKNLNFPSGEAYPVDAIWLIRDAGLDSNGAPQFYNENGEIVSAVDFYQLSDPWAAFYPSFMVESGLSVDQRRAQYQYGGSRSPKWFGGLANHFRYKNWDLSINSSFVLGRKALANPAYNFTAVDPGVNYTRDILNTWKPNNKTTKNPRIIGQKTIPDGLVYNWFNSGDDFNTYLAFQSRVKELNYFRINSIRLGYSIPSEYLKNMGIRNFKLSVEGRNLFVFSNGYSGYFDPETYGNIYASPIQKSITFGLSLNF</sequence>
<name>A0A383TZ84_9FLAO</name>
<keyword evidence="11" id="KW-1185">Reference proteome</keyword>
<dbReference type="AlphaFoldDB" id="A0A383TZ84"/>
<comment type="subcellular location">
    <subcellularLocation>
        <location evidence="1 7">Cell outer membrane</location>
        <topology evidence="1 7">Multi-pass membrane protein</topology>
    </subcellularLocation>
</comment>
<keyword evidence="10" id="KW-0675">Receptor</keyword>
<dbReference type="Pfam" id="PF07715">
    <property type="entry name" value="Plug"/>
    <property type="match status" value="1"/>
</dbReference>
<feature type="domain" description="TonB-dependent receptor plug" evidence="9">
    <location>
        <begin position="132"/>
        <end position="256"/>
    </location>
</feature>
<dbReference type="InterPro" id="IPR023996">
    <property type="entry name" value="TonB-dep_OMP_SusC/RagA"/>
</dbReference>